<keyword evidence="1" id="KW-0472">Membrane</keyword>
<dbReference type="InterPro" id="IPR052155">
    <property type="entry name" value="Biofilm_reg_signaling"/>
</dbReference>
<dbReference type="InterPro" id="IPR035965">
    <property type="entry name" value="PAS-like_dom_sf"/>
</dbReference>
<dbReference type="SMART" id="SM00052">
    <property type="entry name" value="EAL"/>
    <property type="match status" value="1"/>
</dbReference>
<dbReference type="InterPro" id="IPR013655">
    <property type="entry name" value="PAS_fold_3"/>
</dbReference>
<dbReference type="Pfam" id="PF00990">
    <property type="entry name" value="GGDEF"/>
    <property type="match status" value="1"/>
</dbReference>
<name>A0A3B1D4G2_9ZZZZ</name>
<dbReference type="PROSITE" id="PS50112">
    <property type="entry name" value="PAS"/>
    <property type="match status" value="3"/>
</dbReference>
<dbReference type="InterPro" id="IPR035919">
    <property type="entry name" value="EAL_sf"/>
</dbReference>
<dbReference type="InterPro" id="IPR000700">
    <property type="entry name" value="PAS-assoc_C"/>
</dbReference>
<evidence type="ECO:0000259" key="5">
    <source>
        <dbReference type="PROSITE" id="PS50887"/>
    </source>
</evidence>
<dbReference type="NCBIfam" id="TIGR00254">
    <property type="entry name" value="GGDEF"/>
    <property type="match status" value="1"/>
</dbReference>
<feature type="transmembrane region" description="Helical" evidence="1">
    <location>
        <begin position="6"/>
        <end position="24"/>
    </location>
</feature>
<dbReference type="SUPFAM" id="SSF55073">
    <property type="entry name" value="Nucleotide cyclase"/>
    <property type="match status" value="1"/>
</dbReference>
<dbReference type="InterPro" id="IPR029787">
    <property type="entry name" value="Nucleotide_cyclase"/>
</dbReference>
<dbReference type="PROSITE" id="PS50887">
    <property type="entry name" value="GGDEF"/>
    <property type="match status" value="1"/>
</dbReference>
<dbReference type="SUPFAM" id="SSF55781">
    <property type="entry name" value="GAF domain-like"/>
    <property type="match status" value="1"/>
</dbReference>
<dbReference type="Gene3D" id="3.20.20.450">
    <property type="entry name" value="EAL domain"/>
    <property type="match status" value="1"/>
</dbReference>
<keyword evidence="1" id="KW-0812">Transmembrane</keyword>
<dbReference type="InterPro" id="IPR043128">
    <property type="entry name" value="Rev_trsase/Diguanyl_cyclase"/>
</dbReference>
<gene>
    <name evidence="6" type="ORF">MNBD_NITROSPIRAE01-927</name>
</gene>
<sequence>MFWNSASIISLVFLCATLFILLRLKKKTTALLKQNKLLSMMHRFPGMVFRCQNDTPLTLLFVSQGGRSLTGHESSTLIRKQVGYLSLIHSEDLKILQTQVQDALETKIALSQQYRIVTLTGKSKWVKTDGMWVYDKQEQPLFFEGMTRDISKQKQRETRNKVLKNIASACLRASYNEDLLEEVLRLVLEGFGADRAWLIQTTHLEGEGYQIVQMVSRTHLPTNNARAPIPLNPARCQQVLASEGILKCDLKTAWPREDPHLSGEQSMMCTAIKTKIGKPWIFGIHYDNASHLYSEDEDSLFSEIAAQLPHTLYILRTIKKLSKSDYILTEAQRIAHIGIWNLDIVDNCLTWSDEIYRIFGLQPKQLEATYEGFLKLVHPDDRARVDQAYTQSVINKIPYNITHRLLLADGTIRYVNEQCETFYDDTEKAVRSFGIVQDITHQKKVETKLHQSLIAVNNTEDAVAITNDKHEIIEINAAYSEITGYSREEVLGKKPDLLKSGKHAESFYELQVHDLRDKGLWKGEVWKRRKNGELFPTWSIITTLRGPTQKIVNYVSVFSDVSPLKSSQKNRNFFGHHDPLTKLPNQILLNDRLEHALQHGQREEKKLAVILLDLDYFRKINERLGYAVGDGVLREVARRIKKSMRDEDTVARLEGDQFVILVEKMRQAQDVGFLVKKLKAIFEEAFIINKHEMRLNISVGISFYPEDATDGDGLMETAKTAMIRAKEAGRNKFQFSTPSLSLATFEHLSFEKALSQALREKELVLHYQAQYTLKTNEVTTAEALVRWNHPEFGLLFPDKFIPFAEESGLIQEIEQWILETACAQMANWIKQGQGLKRVAVNISGVQFQRSDIVSLILHALKKTGLAAERLELEITETAIMKRITHSIDVLDQLSRKGVHITIDDFGTGYSSLSHLSRLPIHRLKIEQSFVQDLPKKNESIRVIRAIKTLAHSLQIGVIAGGVETKAQHQFLQSLGCDEAQGYHYHRPVLEDPSASFLNFR</sequence>
<feature type="domain" description="GGDEF" evidence="5">
    <location>
        <begin position="605"/>
        <end position="738"/>
    </location>
</feature>
<dbReference type="InterPro" id="IPR001633">
    <property type="entry name" value="EAL_dom"/>
</dbReference>
<dbReference type="SUPFAM" id="SSF55785">
    <property type="entry name" value="PYP-like sensor domain (PAS domain)"/>
    <property type="match status" value="3"/>
</dbReference>
<dbReference type="CDD" id="cd01949">
    <property type="entry name" value="GGDEF"/>
    <property type="match status" value="1"/>
</dbReference>
<dbReference type="SUPFAM" id="SSF141868">
    <property type="entry name" value="EAL domain-like"/>
    <property type="match status" value="1"/>
</dbReference>
<dbReference type="SMART" id="SM00086">
    <property type="entry name" value="PAC"/>
    <property type="match status" value="3"/>
</dbReference>
<protein>
    <submittedName>
        <fullName evidence="6">Diguanylate cyclase/phosphodiesterase (GGDEF &amp; EAL domains) with PAS/PAC sensor(S)</fullName>
    </submittedName>
</protein>
<evidence type="ECO:0000313" key="6">
    <source>
        <dbReference type="EMBL" id="VAX26575.1"/>
    </source>
</evidence>
<dbReference type="InterPro" id="IPR029016">
    <property type="entry name" value="GAF-like_dom_sf"/>
</dbReference>
<dbReference type="PANTHER" id="PTHR44757:SF2">
    <property type="entry name" value="BIOFILM ARCHITECTURE MAINTENANCE PROTEIN MBAA"/>
    <property type="match status" value="1"/>
</dbReference>
<dbReference type="Pfam" id="PF13426">
    <property type="entry name" value="PAS_9"/>
    <property type="match status" value="1"/>
</dbReference>
<proteinExistence type="predicted"/>
<organism evidence="6">
    <name type="scientific">hydrothermal vent metagenome</name>
    <dbReference type="NCBI Taxonomy" id="652676"/>
    <lineage>
        <taxon>unclassified sequences</taxon>
        <taxon>metagenomes</taxon>
        <taxon>ecological metagenomes</taxon>
    </lineage>
</organism>
<dbReference type="Gene3D" id="3.30.450.40">
    <property type="match status" value="1"/>
</dbReference>
<dbReference type="NCBIfam" id="TIGR00229">
    <property type="entry name" value="sensory_box"/>
    <property type="match status" value="3"/>
</dbReference>
<evidence type="ECO:0000259" key="3">
    <source>
        <dbReference type="PROSITE" id="PS50113"/>
    </source>
</evidence>
<feature type="domain" description="PAS" evidence="2">
    <location>
        <begin position="455"/>
        <end position="493"/>
    </location>
</feature>
<dbReference type="Gene3D" id="3.30.450.20">
    <property type="entry name" value="PAS domain"/>
    <property type="match status" value="3"/>
</dbReference>
<feature type="domain" description="EAL" evidence="4">
    <location>
        <begin position="747"/>
        <end position="1000"/>
    </location>
</feature>
<evidence type="ECO:0000256" key="1">
    <source>
        <dbReference type="SAM" id="Phobius"/>
    </source>
</evidence>
<dbReference type="Gene3D" id="2.10.70.100">
    <property type="match status" value="1"/>
</dbReference>
<dbReference type="PROSITE" id="PS50883">
    <property type="entry name" value="EAL"/>
    <property type="match status" value="1"/>
</dbReference>
<dbReference type="SMART" id="SM00091">
    <property type="entry name" value="PAS"/>
    <property type="match status" value="3"/>
</dbReference>
<dbReference type="PROSITE" id="PS50113">
    <property type="entry name" value="PAC"/>
    <property type="match status" value="2"/>
</dbReference>
<evidence type="ECO:0000259" key="4">
    <source>
        <dbReference type="PROSITE" id="PS50883"/>
    </source>
</evidence>
<dbReference type="CDD" id="cd01948">
    <property type="entry name" value="EAL"/>
    <property type="match status" value="1"/>
</dbReference>
<dbReference type="EMBL" id="UOGF01000016">
    <property type="protein sequence ID" value="VAX26575.1"/>
    <property type="molecule type" value="Genomic_DNA"/>
</dbReference>
<evidence type="ECO:0000259" key="2">
    <source>
        <dbReference type="PROSITE" id="PS50112"/>
    </source>
</evidence>
<dbReference type="InterPro" id="IPR001610">
    <property type="entry name" value="PAC"/>
</dbReference>
<dbReference type="Pfam" id="PF08447">
    <property type="entry name" value="PAS_3"/>
    <property type="match status" value="2"/>
</dbReference>
<keyword evidence="1" id="KW-1133">Transmembrane helix</keyword>
<dbReference type="SMART" id="SM00267">
    <property type="entry name" value="GGDEF"/>
    <property type="match status" value="1"/>
</dbReference>
<dbReference type="CDD" id="cd00130">
    <property type="entry name" value="PAS"/>
    <property type="match status" value="3"/>
</dbReference>
<dbReference type="InterPro" id="IPR000014">
    <property type="entry name" value="PAS"/>
</dbReference>
<reference evidence="6" key="1">
    <citation type="submission" date="2018-06" db="EMBL/GenBank/DDBJ databases">
        <authorList>
            <person name="Zhirakovskaya E."/>
        </authorList>
    </citation>
    <scope>NUCLEOTIDE SEQUENCE</scope>
</reference>
<dbReference type="Pfam" id="PF00563">
    <property type="entry name" value="EAL"/>
    <property type="match status" value="1"/>
</dbReference>
<dbReference type="PANTHER" id="PTHR44757">
    <property type="entry name" value="DIGUANYLATE CYCLASE DGCP"/>
    <property type="match status" value="1"/>
</dbReference>
<feature type="domain" description="PAS" evidence="2">
    <location>
        <begin position="33"/>
        <end position="107"/>
    </location>
</feature>
<feature type="domain" description="PAC" evidence="3">
    <location>
        <begin position="399"/>
        <end position="451"/>
    </location>
</feature>
<feature type="domain" description="PAC" evidence="3">
    <location>
        <begin position="110"/>
        <end position="162"/>
    </location>
</feature>
<dbReference type="Gene3D" id="3.30.70.270">
    <property type="match status" value="1"/>
</dbReference>
<feature type="domain" description="PAS" evidence="2">
    <location>
        <begin position="339"/>
        <end position="396"/>
    </location>
</feature>
<dbReference type="InterPro" id="IPR000160">
    <property type="entry name" value="GGDEF_dom"/>
</dbReference>
<dbReference type="AlphaFoldDB" id="A0A3B1D4G2"/>
<accession>A0A3B1D4G2</accession>